<dbReference type="Pfam" id="PF13231">
    <property type="entry name" value="PMT_2"/>
    <property type="match status" value="1"/>
</dbReference>
<evidence type="ECO:0000256" key="3">
    <source>
        <dbReference type="ARBA" id="ARBA00022676"/>
    </source>
</evidence>
<dbReference type="AlphaFoldDB" id="A0A1G2GY04"/>
<feature type="transmembrane region" description="Helical" evidence="8">
    <location>
        <begin position="124"/>
        <end position="140"/>
    </location>
</feature>
<accession>A0A1G2GY04</accession>
<dbReference type="GO" id="GO:0009103">
    <property type="term" value="P:lipopolysaccharide biosynthetic process"/>
    <property type="evidence" value="ECO:0007669"/>
    <property type="project" value="UniProtKB-ARBA"/>
</dbReference>
<feature type="transmembrane region" description="Helical" evidence="8">
    <location>
        <begin position="332"/>
        <end position="349"/>
    </location>
</feature>
<dbReference type="GO" id="GO:0016763">
    <property type="term" value="F:pentosyltransferase activity"/>
    <property type="evidence" value="ECO:0007669"/>
    <property type="project" value="TreeGrafter"/>
</dbReference>
<evidence type="ECO:0000259" key="9">
    <source>
        <dbReference type="Pfam" id="PF13231"/>
    </source>
</evidence>
<gene>
    <name evidence="10" type="ORF">A3H64_03730</name>
</gene>
<feature type="transmembrane region" description="Helical" evidence="8">
    <location>
        <begin position="169"/>
        <end position="198"/>
    </location>
</feature>
<evidence type="ECO:0000256" key="7">
    <source>
        <dbReference type="ARBA" id="ARBA00023136"/>
    </source>
</evidence>
<feature type="transmembrane region" description="Helical" evidence="8">
    <location>
        <begin position="101"/>
        <end position="118"/>
    </location>
</feature>
<comment type="caution">
    <text evidence="10">The sequence shown here is derived from an EMBL/GenBank/DDBJ whole genome shotgun (WGS) entry which is preliminary data.</text>
</comment>
<sequence length="591" mass="68432">MRQINKILIAILLLASFLRLWNLGGGDTLSDEVLYSFRAIGMLDFDEAADQTTPLEWFDPYIPSWTKFSFHDHPPLVFLAQHIFMRMLGETPFAFRLPSALLGIASVYLLYAIGSLLYSERVGLFAAALFGATVNHVVISRLGLQESYVIFFILLSVYFFLKAEKQRKYYALVGIAVGLALLTKYTTGILVPIFLTYLTLFRRKDFFSRFVWVGAVLTLLIVSPVLYYNYKLYQTVGHFDFQLSYIVGQNPEIWSVQPGKEEFPTFTSRASAFLPNMFNFNSWMFLLAFVTNAIIFLVLLAKKIPPNPGVTGRGVSPFEKGGSRGILENSNVFLLIVIFWLFVLIIGVIGPSLRFLAMLTPFMALWIVRDFPDVPLPENLRKWNIRNFIVIVLGIFFLFEIAYTINSQLLPYPKGPEVWAWSRVRYENYHHGYEELDVWIRKQTDGRMPALAFEPKYHFIEKIHKQSLADDERAGKKPYPALFVYDKNINSIAQLWILDRLQIYHAWPIITADTYIKFLNEKGVAYFAKAGFKEIYFIFPTENIPWKKQPYLTNIGIKVEQSLTENNFEPYTILENKRSEPVFRIYRKEMP</sequence>
<evidence type="ECO:0000256" key="8">
    <source>
        <dbReference type="SAM" id="Phobius"/>
    </source>
</evidence>
<organism evidence="10 11">
    <name type="scientific">Candidatus Ryanbacteria bacterium RIFCSPLOWO2_02_FULL_45_11c</name>
    <dbReference type="NCBI Taxonomy" id="1802128"/>
    <lineage>
        <taxon>Bacteria</taxon>
        <taxon>Candidatus Ryaniibacteriota</taxon>
    </lineage>
</organism>
<keyword evidence="5 8" id="KW-0812">Transmembrane</keyword>
<evidence type="ECO:0000313" key="11">
    <source>
        <dbReference type="Proteomes" id="UP000178186"/>
    </source>
</evidence>
<feature type="domain" description="Glycosyltransferase RgtA/B/C/D-like" evidence="9">
    <location>
        <begin position="72"/>
        <end position="228"/>
    </location>
</feature>
<reference evidence="10 11" key="1">
    <citation type="journal article" date="2016" name="Nat. Commun.">
        <title>Thousands of microbial genomes shed light on interconnected biogeochemical processes in an aquifer system.</title>
        <authorList>
            <person name="Anantharaman K."/>
            <person name="Brown C.T."/>
            <person name="Hug L.A."/>
            <person name="Sharon I."/>
            <person name="Castelle C.J."/>
            <person name="Probst A.J."/>
            <person name="Thomas B.C."/>
            <person name="Singh A."/>
            <person name="Wilkins M.J."/>
            <person name="Karaoz U."/>
            <person name="Brodie E.L."/>
            <person name="Williams K.H."/>
            <person name="Hubbard S.S."/>
            <person name="Banfield J.F."/>
        </authorList>
    </citation>
    <scope>NUCLEOTIDE SEQUENCE [LARGE SCALE GENOMIC DNA]</scope>
</reference>
<protein>
    <recommendedName>
        <fullName evidence="9">Glycosyltransferase RgtA/B/C/D-like domain-containing protein</fullName>
    </recommendedName>
</protein>
<keyword evidence="6 8" id="KW-1133">Transmembrane helix</keyword>
<evidence type="ECO:0000313" key="10">
    <source>
        <dbReference type="EMBL" id="OGZ55063.1"/>
    </source>
</evidence>
<evidence type="ECO:0000256" key="4">
    <source>
        <dbReference type="ARBA" id="ARBA00022679"/>
    </source>
</evidence>
<evidence type="ECO:0000256" key="5">
    <source>
        <dbReference type="ARBA" id="ARBA00022692"/>
    </source>
</evidence>
<evidence type="ECO:0000256" key="6">
    <source>
        <dbReference type="ARBA" id="ARBA00022989"/>
    </source>
</evidence>
<feature type="transmembrane region" description="Helical" evidence="8">
    <location>
        <begin position="384"/>
        <end position="405"/>
    </location>
</feature>
<dbReference type="PANTHER" id="PTHR33908:SF11">
    <property type="entry name" value="MEMBRANE PROTEIN"/>
    <property type="match status" value="1"/>
</dbReference>
<keyword evidence="7 8" id="KW-0472">Membrane</keyword>
<dbReference type="EMBL" id="MHNY01000033">
    <property type="protein sequence ID" value="OGZ55063.1"/>
    <property type="molecule type" value="Genomic_DNA"/>
</dbReference>
<proteinExistence type="predicted"/>
<keyword evidence="3" id="KW-0328">Glycosyltransferase</keyword>
<comment type="subcellular location">
    <subcellularLocation>
        <location evidence="1">Cell membrane</location>
        <topology evidence="1">Multi-pass membrane protein</topology>
    </subcellularLocation>
</comment>
<dbReference type="PANTHER" id="PTHR33908">
    <property type="entry name" value="MANNOSYLTRANSFERASE YKCB-RELATED"/>
    <property type="match status" value="1"/>
</dbReference>
<keyword evidence="4" id="KW-0808">Transferase</keyword>
<evidence type="ECO:0000256" key="2">
    <source>
        <dbReference type="ARBA" id="ARBA00022475"/>
    </source>
</evidence>
<feature type="transmembrane region" description="Helical" evidence="8">
    <location>
        <begin position="147"/>
        <end position="163"/>
    </location>
</feature>
<name>A0A1G2GY04_9BACT</name>
<dbReference type="Proteomes" id="UP000178186">
    <property type="component" value="Unassembled WGS sequence"/>
</dbReference>
<feature type="transmembrane region" description="Helical" evidence="8">
    <location>
        <begin position="210"/>
        <end position="230"/>
    </location>
</feature>
<feature type="transmembrane region" description="Helical" evidence="8">
    <location>
        <begin position="283"/>
        <end position="301"/>
    </location>
</feature>
<dbReference type="InterPro" id="IPR050297">
    <property type="entry name" value="LipidA_mod_glycosyltrf_83"/>
</dbReference>
<dbReference type="GO" id="GO:0005886">
    <property type="term" value="C:plasma membrane"/>
    <property type="evidence" value="ECO:0007669"/>
    <property type="project" value="UniProtKB-SubCell"/>
</dbReference>
<evidence type="ECO:0000256" key="1">
    <source>
        <dbReference type="ARBA" id="ARBA00004651"/>
    </source>
</evidence>
<dbReference type="STRING" id="1802128.A3H64_03730"/>
<dbReference type="InterPro" id="IPR038731">
    <property type="entry name" value="RgtA/B/C-like"/>
</dbReference>
<keyword evidence="2" id="KW-1003">Cell membrane</keyword>